<dbReference type="EMBL" id="BNJF01000003">
    <property type="protein sequence ID" value="GHO47672.1"/>
    <property type="molecule type" value="Genomic_DNA"/>
</dbReference>
<dbReference type="AlphaFoldDB" id="A0A8J3I0F7"/>
<keyword evidence="3" id="KW-0902">Two-component regulatory system</keyword>
<dbReference type="GO" id="GO:0016020">
    <property type="term" value="C:membrane"/>
    <property type="evidence" value="ECO:0007669"/>
    <property type="project" value="InterPro"/>
</dbReference>
<dbReference type="InterPro" id="IPR017205">
    <property type="entry name" value="Sig_transdc_His_kinase_ChrS"/>
</dbReference>
<dbReference type="InterPro" id="IPR005467">
    <property type="entry name" value="His_kinase_dom"/>
</dbReference>
<dbReference type="InterPro" id="IPR011712">
    <property type="entry name" value="Sig_transdc_His_kin_sub3_dim/P"/>
</dbReference>
<dbReference type="InterPro" id="IPR003594">
    <property type="entry name" value="HATPase_dom"/>
</dbReference>
<feature type="transmembrane region" description="Helical" evidence="4">
    <location>
        <begin position="191"/>
        <end position="213"/>
    </location>
</feature>
<evidence type="ECO:0000256" key="4">
    <source>
        <dbReference type="SAM" id="Phobius"/>
    </source>
</evidence>
<evidence type="ECO:0000256" key="2">
    <source>
        <dbReference type="ARBA" id="ARBA00022777"/>
    </source>
</evidence>
<dbReference type="RefSeq" id="WP_220196920.1">
    <property type="nucleotide sequence ID" value="NZ_BNJF01000003.1"/>
</dbReference>
<dbReference type="Gene3D" id="3.30.565.10">
    <property type="entry name" value="Histidine kinase-like ATPase, C-terminal domain"/>
    <property type="match status" value="1"/>
</dbReference>
<proteinExistence type="predicted"/>
<gene>
    <name evidence="6" type="ORF">KSX_58350</name>
</gene>
<dbReference type="Pfam" id="PF02518">
    <property type="entry name" value="HATPase_c"/>
    <property type="match status" value="1"/>
</dbReference>
<dbReference type="PANTHER" id="PTHR24421:SF55">
    <property type="entry name" value="SENSOR HISTIDINE KINASE YDFH"/>
    <property type="match status" value="1"/>
</dbReference>
<accession>A0A8J3I0F7</accession>
<dbReference type="Gene3D" id="1.20.5.1930">
    <property type="match status" value="1"/>
</dbReference>
<keyword evidence="4" id="KW-0472">Membrane</keyword>
<feature type="transmembrane region" description="Helical" evidence="4">
    <location>
        <begin position="74"/>
        <end position="98"/>
    </location>
</feature>
<dbReference type="GO" id="GO:0000155">
    <property type="term" value="F:phosphorelay sensor kinase activity"/>
    <property type="evidence" value="ECO:0007669"/>
    <property type="project" value="InterPro"/>
</dbReference>
<dbReference type="SMART" id="SM00387">
    <property type="entry name" value="HATPase_c"/>
    <property type="match status" value="1"/>
</dbReference>
<dbReference type="GO" id="GO:0046983">
    <property type="term" value="F:protein dimerization activity"/>
    <property type="evidence" value="ECO:0007669"/>
    <property type="project" value="InterPro"/>
</dbReference>
<evidence type="ECO:0000256" key="1">
    <source>
        <dbReference type="ARBA" id="ARBA00022679"/>
    </source>
</evidence>
<sequence length="460" mass="52053">MANMFFHLFTKKEGEATEQHGQQKRSLNWFLLLCLGFIYLQYVLPRLPSLSQGRDENASSLFFVEALSENNSNAIILALLVFTLLMALHSVLHWLALFKTSSTQKGRQHYLWFYFPLQAMCIWLIYLMIDGQDNVLSGLCFILAIEAMLLFKRMSLVIATATGCLLFCLTIQGIRMLGFPTQLSFPMEPKLIWGLTESSYLIPFVCASVMLYIQQTRAHQRDQHLLHELEATHRQLEDYATQVKELTLAAERQRMARELHDTLAQGLVGLTMQLETIDSLLTEQGYEQAQAIVRQTMSRSRATITSARAIITDLRTEPISTSDILEAIEAEAQHFTRSTGITCTCCLQAVLPGDYYTHLLRMVSEGLTNIARHSKASQAWIRSSIENGGITFDIEDDGIGFDPAQVMTGHYGLLGLRERARLMNGHLLINSEPGQGTTMRLYLPFQTQPVKSPMRLKYGD</sequence>
<evidence type="ECO:0000313" key="6">
    <source>
        <dbReference type="EMBL" id="GHO47672.1"/>
    </source>
</evidence>
<feature type="transmembrane region" description="Helical" evidence="4">
    <location>
        <begin position="27"/>
        <end position="44"/>
    </location>
</feature>
<keyword evidence="7" id="KW-1185">Reference proteome</keyword>
<reference evidence="6" key="1">
    <citation type="submission" date="2020-10" db="EMBL/GenBank/DDBJ databases">
        <title>Taxonomic study of unclassified bacteria belonging to the class Ktedonobacteria.</title>
        <authorList>
            <person name="Yabe S."/>
            <person name="Wang C.M."/>
            <person name="Zheng Y."/>
            <person name="Sakai Y."/>
            <person name="Cavaletti L."/>
            <person name="Monciardini P."/>
            <person name="Donadio S."/>
        </authorList>
    </citation>
    <scope>NUCLEOTIDE SEQUENCE</scope>
    <source>
        <strain evidence="6">SOSP1-1</strain>
    </source>
</reference>
<keyword evidence="4" id="KW-1133">Transmembrane helix</keyword>
<protein>
    <submittedName>
        <fullName evidence="6">Histidine kinase</fullName>
    </submittedName>
</protein>
<keyword evidence="2 6" id="KW-0418">Kinase</keyword>
<dbReference type="CDD" id="cd16917">
    <property type="entry name" value="HATPase_UhpB-NarQ-NarX-like"/>
    <property type="match status" value="1"/>
</dbReference>
<keyword evidence="1" id="KW-0808">Transferase</keyword>
<dbReference type="Proteomes" id="UP000612362">
    <property type="component" value="Unassembled WGS sequence"/>
</dbReference>
<feature type="transmembrane region" description="Helical" evidence="4">
    <location>
        <begin position="110"/>
        <end position="129"/>
    </location>
</feature>
<keyword evidence="4" id="KW-0812">Transmembrane</keyword>
<dbReference type="InterPro" id="IPR036890">
    <property type="entry name" value="HATPase_C_sf"/>
</dbReference>
<feature type="domain" description="Histidine kinase" evidence="5">
    <location>
        <begin position="254"/>
        <end position="447"/>
    </location>
</feature>
<evidence type="ECO:0000313" key="7">
    <source>
        <dbReference type="Proteomes" id="UP000612362"/>
    </source>
</evidence>
<name>A0A8J3I0F7_9CHLR</name>
<feature type="transmembrane region" description="Helical" evidence="4">
    <location>
        <begin position="156"/>
        <end position="179"/>
    </location>
</feature>
<dbReference type="SUPFAM" id="SSF55874">
    <property type="entry name" value="ATPase domain of HSP90 chaperone/DNA topoisomerase II/histidine kinase"/>
    <property type="match status" value="1"/>
</dbReference>
<evidence type="ECO:0000259" key="5">
    <source>
        <dbReference type="PROSITE" id="PS50109"/>
    </source>
</evidence>
<comment type="caution">
    <text evidence="6">The sequence shown here is derived from an EMBL/GenBank/DDBJ whole genome shotgun (WGS) entry which is preliminary data.</text>
</comment>
<dbReference type="InterPro" id="IPR050482">
    <property type="entry name" value="Sensor_HK_TwoCompSys"/>
</dbReference>
<dbReference type="PIRSF" id="PIRSF037434">
    <property type="entry name" value="STHK_ChrS"/>
    <property type="match status" value="1"/>
</dbReference>
<feature type="transmembrane region" description="Helical" evidence="4">
    <location>
        <begin position="135"/>
        <end position="151"/>
    </location>
</feature>
<dbReference type="PROSITE" id="PS50109">
    <property type="entry name" value="HIS_KIN"/>
    <property type="match status" value="1"/>
</dbReference>
<dbReference type="PANTHER" id="PTHR24421">
    <property type="entry name" value="NITRATE/NITRITE SENSOR PROTEIN NARX-RELATED"/>
    <property type="match status" value="1"/>
</dbReference>
<organism evidence="6 7">
    <name type="scientific">Ktedonospora formicarum</name>
    <dbReference type="NCBI Taxonomy" id="2778364"/>
    <lineage>
        <taxon>Bacteria</taxon>
        <taxon>Bacillati</taxon>
        <taxon>Chloroflexota</taxon>
        <taxon>Ktedonobacteria</taxon>
        <taxon>Ktedonobacterales</taxon>
        <taxon>Ktedonobacteraceae</taxon>
        <taxon>Ktedonospora</taxon>
    </lineage>
</organism>
<dbReference type="Pfam" id="PF07730">
    <property type="entry name" value="HisKA_3"/>
    <property type="match status" value="1"/>
</dbReference>
<evidence type="ECO:0000256" key="3">
    <source>
        <dbReference type="ARBA" id="ARBA00023012"/>
    </source>
</evidence>